<evidence type="ECO:0000256" key="2">
    <source>
        <dbReference type="ARBA" id="ARBA00006375"/>
    </source>
</evidence>
<dbReference type="GO" id="GO:0031966">
    <property type="term" value="C:mitochondrial membrane"/>
    <property type="evidence" value="ECO:0007669"/>
    <property type="project" value="UniProtKB-SubCell"/>
</dbReference>
<dbReference type="InterPro" id="IPR023395">
    <property type="entry name" value="MCP_dom_sf"/>
</dbReference>
<evidence type="ECO:0000256" key="6">
    <source>
        <dbReference type="ARBA" id="ARBA00023128"/>
    </source>
</evidence>
<dbReference type="Gene3D" id="1.50.40.10">
    <property type="entry name" value="Mitochondrial carrier domain"/>
    <property type="match status" value="1"/>
</dbReference>
<keyword evidence="5" id="KW-1133">Transmembrane helix</keyword>
<feature type="repeat" description="Solcar" evidence="8">
    <location>
        <begin position="27"/>
        <end position="103"/>
    </location>
</feature>
<keyword evidence="6" id="KW-0496">Mitochondrion</keyword>
<dbReference type="Pfam" id="PF00153">
    <property type="entry name" value="Mito_carr"/>
    <property type="match status" value="1"/>
</dbReference>
<dbReference type="Proteomes" id="UP001140011">
    <property type="component" value="Unassembled WGS sequence"/>
</dbReference>
<evidence type="ECO:0000256" key="9">
    <source>
        <dbReference type="RuleBase" id="RU000488"/>
    </source>
</evidence>
<dbReference type="GO" id="GO:0048250">
    <property type="term" value="P:iron import into the mitochondrion"/>
    <property type="evidence" value="ECO:0007669"/>
    <property type="project" value="TreeGrafter"/>
</dbReference>
<keyword evidence="4 8" id="KW-0812">Transmembrane</keyword>
<name>A0A9W8GTE7_9FUNG</name>
<dbReference type="PANTHER" id="PTHR45758">
    <property type="entry name" value="MITOFERRIN-1-RELATED"/>
    <property type="match status" value="1"/>
</dbReference>
<sequence length="103" mass="10906">MTTLTHSAEASPVADIEYDYEELPETSPLTMHLIAGAAAGIMEHSVMYPFDIVKTRMQVVGSPSSVVYSGVTNALKVISTTEGVRSLWRGVMSVILGAGPAHA</sequence>
<keyword evidence="11" id="KW-1185">Reference proteome</keyword>
<dbReference type="PROSITE" id="PS50920">
    <property type="entry name" value="SOLCAR"/>
    <property type="match status" value="1"/>
</dbReference>
<dbReference type="InterPro" id="IPR018108">
    <property type="entry name" value="MCP_transmembrane"/>
</dbReference>
<accession>A0A9W8GTE7</accession>
<evidence type="ECO:0000256" key="8">
    <source>
        <dbReference type="PROSITE-ProRule" id="PRU00282"/>
    </source>
</evidence>
<evidence type="ECO:0000313" key="11">
    <source>
        <dbReference type="Proteomes" id="UP001140011"/>
    </source>
</evidence>
<gene>
    <name evidence="10" type="primary">MRS4_1</name>
    <name evidence="10" type="ORF">GGI19_005598</name>
</gene>
<evidence type="ECO:0000256" key="3">
    <source>
        <dbReference type="ARBA" id="ARBA00022448"/>
    </source>
</evidence>
<comment type="caution">
    <text evidence="10">The sequence shown here is derived from an EMBL/GenBank/DDBJ whole genome shotgun (WGS) entry which is preliminary data.</text>
</comment>
<comment type="subcellular location">
    <subcellularLocation>
        <location evidence="1">Mitochondrion membrane</location>
        <topology evidence="1">Multi-pass membrane protein</topology>
    </subcellularLocation>
</comment>
<reference evidence="10" key="1">
    <citation type="submission" date="2022-07" db="EMBL/GenBank/DDBJ databases">
        <title>Phylogenomic reconstructions and comparative analyses of Kickxellomycotina fungi.</title>
        <authorList>
            <person name="Reynolds N.K."/>
            <person name="Stajich J.E."/>
            <person name="Barry K."/>
            <person name="Grigoriev I.V."/>
            <person name="Crous P."/>
            <person name="Smith M.E."/>
        </authorList>
    </citation>
    <scope>NUCLEOTIDE SEQUENCE</scope>
    <source>
        <strain evidence="10">BCRC 34297</strain>
    </source>
</reference>
<feature type="non-terminal residue" evidence="10">
    <location>
        <position position="103"/>
    </location>
</feature>
<dbReference type="GO" id="GO:0015093">
    <property type="term" value="F:ferrous iron transmembrane transporter activity"/>
    <property type="evidence" value="ECO:0007669"/>
    <property type="project" value="TreeGrafter"/>
</dbReference>
<evidence type="ECO:0000256" key="5">
    <source>
        <dbReference type="ARBA" id="ARBA00022989"/>
    </source>
</evidence>
<evidence type="ECO:0000256" key="1">
    <source>
        <dbReference type="ARBA" id="ARBA00004225"/>
    </source>
</evidence>
<dbReference type="EMBL" id="JANBUH010000758">
    <property type="protein sequence ID" value="KAJ2749562.1"/>
    <property type="molecule type" value="Genomic_DNA"/>
</dbReference>
<evidence type="ECO:0000256" key="7">
    <source>
        <dbReference type="ARBA" id="ARBA00023136"/>
    </source>
</evidence>
<keyword evidence="3 9" id="KW-0813">Transport</keyword>
<evidence type="ECO:0000256" key="4">
    <source>
        <dbReference type="ARBA" id="ARBA00022692"/>
    </source>
</evidence>
<keyword evidence="7 8" id="KW-0472">Membrane</keyword>
<evidence type="ECO:0000313" key="10">
    <source>
        <dbReference type="EMBL" id="KAJ2749562.1"/>
    </source>
</evidence>
<dbReference type="OrthoDB" id="43906at2759"/>
<organism evidence="10 11">
    <name type="scientific">Coemansia pectinata</name>
    <dbReference type="NCBI Taxonomy" id="1052879"/>
    <lineage>
        <taxon>Eukaryota</taxon>
        <taxon>Fungi</taxon>
        <taxon>Fungi incertae sedis</taxon>
        <taxon>Zoopagomycota</taxon>
        <taxon>Kickxellomycotina</taxon>
        <taxon>Kickxellomycetes</taxon>
        <taxon>Kickxellales</taxon>
        <taxon>Kickxellaceae</taxon>
        <taxon>Coemansia</taxon>
    </lineage>
</organism>
<comment type="similarity">
    <text evidence="2 9">Belongs to the mitochondrial carrier (TC 2.A.29) family.</text>
</comment>
<dbReference type="PANTHER" id="PTHR45758:SF4">
    <property type="entry name" value="MITOFERRIN-1"/>
    <property type="match status" value="1"/>
</dbReference>
<protein>
    <submittedName>
        <fullName evidence="10">Fe(2+) transporter</fullName>
    </submittedName>
</protein>
<proteinExistence type="inferred from homology"/>
<dbReference type="AlphaFoldDB" id="A0A9W8GTE7"/>
<dbReference type="SUPFAM" id="SSF103506">
    <property type="entry name" value="Mitochondrial carrier"/>
    <property type="match status" value="1"/>
</dbReference>